<comment type="caution">
    <text evidence="2">The sequence shown here is derived from an EMBL/GenBank/DDBJ whole genome shotgun (WGS) entry which is preliminary data.</text>
</comment>
<evidence type="ECO:0008006" key="4">
    <source>
        <dbReference type="Google" id="ProtNLM"/>
    </source>
</evidence>
<gene>
    <name evidence="2" type="ORF">BAR24066_01259</name>
</gene>
<proteinExistence type="predicted"/>
<name>A0A9Q9SF22_9BURK</name>
<accession>A0A9Q9SF22</accession>
<dbReference type="InterPro" id="IPR025058">
    <property type="entry name" value="DUF3995"/>
</dbReference>
<feature type="transmembrane region" description="Helical" evidence="1">
    <location>
        <begin position="109"/>
        <end position="130"/>
    </location>
</feature>
<feature type="transmembrane region" description="Helical" evidence="1">
    <location>
        <begin position="151"/>
        <end position="170"/>
    </location>
</feature>
<sequence length="172" mass="18620">MHAMPGFGIVMRGAGRGRVPEPFRQNNETRTFTDMTGAYFSVPTLCAIALVHVYWALGGRRGKRAAIPEQDGVPLLRPTAIGTLAVAVALLGGACVVAARAGWLGRNAYPGTIAFAVVAFALIFAVRAVGDFRYVGFFKRIRGSRFARMDTLYYSPLCAALSLSIASMFWPW</sequence>
<evidence type="ECO:0000256" key="1">
    <source>
        <dbReference type="SAM" id="Phobius"/>
    </source>
</evidence>
<feature type="transmembrane region" description="Helical" evidence="1">
    <location>
        <begin position="78"/>
        <end position="103"/>
    </location>
</feature>
<keyword evidence="1" id="KW-0812">Transmembrane</keyword>
<organism evidence="2 3">
    <name type="scientific">Burkholderia arboris</name>
    <dbReference type="NCBI Taxonomy" id="488730"/>
    <lineage>
        <taxon>Bacteria</taxon>
        <taxon>Pseudomonadati</taxon>
        <taxon>Pseudomonadota</taxon>
        <taxon>Betaproteobacteria</taxon>
        <taxon>Burkholderiales</taxon>
        <taxon>Burkholderiaceae</taxon>
        <taxon>Burkholderia</taxon>
        <taxon>Burkholderia cepacia complex</taxon>
    </lineage>
</organism>
<dbReference type="Pfam" id="PF13160">
    <property type="entry name" value="DUF3995"/>
    <property type="match status" value="1"/>
</dbReference>
<feature type="transmembrane region" description="Helical" evidence="1">
    <location>
        <begin position="38"/>
        <end position="57"/>
    </location>
</feature>
<evidence type="ECO:0000313" key="3">
    <source>
        <dbReference type="Proteomes" id="UP000494172"/>
    </source>
</evidence>
<evidence type="ECO:0000313" key="2">
    <source>
        <dbReference type="EMBL" id="VWB29817.1"/>
    </source>
</evidence>
<keyword evidence="1" id="KW-1133">Transmembrane helix</keyword>
<keyword evidence="1" id="KW-0472">Membrane</keyword>
<dbReference type="Proteomes" id="UP000494172">
    <property type="component" value="Unassembled WGS sequence"/>
</dbReference>
<dbReference type="EMBL" id="CABVPX010000004">
    <property type="protein sequence ID" value="VWB29817.1"/>
    <property type="molecule type" value="Genomic_DNA"/>
</dbReference>
<reference evidence="2 3" key="1">
    <citation type="submission" date="2019-09" db="EMBL/GenBank/DDBJ databases">
        <authorList>
            <person name="Depoorter E."/>
        </authorList>
    </citation>
    <scope>NUCLEOTIDE SEQUENCE [LARGE SCALE GENOMIC DNA]</scope>
    <source>
        <strain evidence="2">LMG 24066</strain>
    </source>
</reference>
<protein>
    <recommendedName>
        <fullName evidence="4">DUF3995 domain-containing protein</fullName>
    </recommendedName>
</protein>
<dbReference type="AlphaFoldDB" id="A0A9Q9SF22"/>